<reference evidence="2" key="2">
    <citation type="submission" date="2016-02" db="EMBL/GenBank/DDBJ databases">
        <title>Genome sequencing of Aspergillus luchuensis NBRC 4314.</title>
        <authorList>
            <person name="Yamada O."/>
        </authorList>
    </citation>
    <scope>NUCLEOTIDE SEQUENCE [LARGE SCALE GENOMIC DNA]</scope>
    <source>
        <strain evidence="2">RIB 2604</strain>
    </source>
</reference>
<dbReference type="EMBL" id="BCWF01000006">
    <property type="protein sequence ID" value="GAT19807.1"/>
    <property type="molecule type" value="Genomic_DNA"/>
</dbReference>
<comment type="caution">
    <text evidence="1">The sequence shown here is derived from an EMBL/GenBank/DDBJ whole genome shotgun (WGS) entry which is preliminary data.</text>
</comment>
<reference evidence="1 2" key="1">
    <citation type="journal article" date="2016" name="DNA Res.">
        <title>Genome sequence of Aspergillus luchuensis NBRC 4314.</title>
        <authorList>
            <person name="Yamada O."/>
            <person name="Machida M."/>
            <person name="Hosoyama A."/>
            <person name="Goto M."/>
            <person name="Takahashi T."/>
            <person name="Futagami T."/>
            <person name="Yamagata Y."/>
            <person name="Takeuchi M."/>
            <person name="Kobayashi T."/>
            <person name="Koike H."/>
            <person name="Abe K."/>
            <person name="Asai K."/>
            <person name="Arita M."/>
            <person name="Fujita N."/>
            <person name="Fukuda K."/>
            <person name="Higa K."/>
            <person name="Horikawa H."/>
            <person name="Ishikawa T."/>
            <person name="Jinno K."/>
            <person name="Kato Y."/>
            <person name="Kirimura K."/>
            <person name="Mizutani O."/>
            <person name="Nakasone K."/>
            <person name="Sano M."/>
            <person name="Shiraishi Y."/>
            <person name="Tsukahara M."/>
            <person name="Gomi K."/>
        </authorList>
    </citation>
    <scope>NUCLEOTIDE SEQUENCE [LARGE SCALE GENOMIC DNA]</scope>
    <source>
        <strain evidence="1 2">RIB 2604</strain>
    </source>
</reference>
<proteinExistence type="predicted"/>
<sequence length="124" mass="13748">MASWRVRFATGRRSNSAFANLSERGRAWITTTFSTNPRLLLHVEEVVNLPIVGAGGAAAADTASAGPPFKHIFRDNHNGRPFCAVRFKLHMGVGARGHSYAFLEQEKNSGNPIFWRAWARRIAL</sequence>
<gene>
    <name evidence="1" type="ORF">RIB2604_00603890</name>
</gene>
<name>A0A146F0P4_ASPKA</name>
<dbReference type="Proteomes" id="UP000075230">
    <property type="component" value="Unassembled WGS sequence"/>
</dbReference>
<evidence type="ECO:0000313" key="2">
    <source>
        <dbReference type="Proteomes" id="UP000075230"/>
    </source>
</evidence>
<accession>A0A146F0P4</accession>
<dbReference type="AlphaFoldDB" id="A0A146F0P4"/>
<protein>
    <submittedName>
        <fullName evidence="1">Cytochrome P450</fullName>
    </submittedName>
</protein>
<organism evidence="1 2">
    <name type="scientific">Aspergillus kawachii</name>
    <name type="common">White koji mold</name>
    <name type="synonym">Aspergillus awamori var. kawachi</name>
    <dbReference type="NCBI Taxonomy" id="1069201"/>
    <lineage>
        <taxon>Eukaryota</taxon>
        <taxon>Fungi</taxon>
        <taxon>Dikarya</taxon>
        <taxon>Ascomycota</taxon>
        <taxon>Pezizomycotina</taxon>
        <taxon>Eurotiomycetes</taxon>
        <taxon>Eurotiomycetidae</taxon>
        <taxon>Eurotiales</taxon>
        <taxon>Aspergillaceae</taxon>
        <taxon>Aspergillus</taxon>
        <taxon>Aspergillus subgen. Circumdati</taxon>
    </lineage>
</organism>
<evidence type="ECO:0000313" key="1">
    <source>
        <dbReference type="EMBL" id="GAT19807.1"/>
    </source>
</evidence>